<sequence length="117" mass="13001">MKRVLIVDDATFMRISIRTMLEKNGFQVVGEAENGEVAVKKYVELNPDIVTMDITMPDMDGVQALKAIKQIDNNCKIVMVSAMGQETFVREAVMSGAKGFIVKPVNEEHLVKTLSKL</sequence>
<evidence type="ECO:0000313" key="5">
    <source>
        <dbReference type="EMBL" id="MBP2021240.1"/>
    </source>
</evidence>
<evidence type="ECO:0000313" key="6">
    <source>
        <dbReference type="Proteomes" id="UP001519308"/>
    </source>
</evidence>
<dbReference type="Proteomes" id="UP001519308">
    <property type="component" value="Unassembled WGS sequence"/>
</dbReference>
<protein>
    <recommendedName>
        <fullName evidence="1">Stage 0 sporulation protein A homolog</fullName>
    </recommendedName>
</protein>
<accession>A0ABS4K1X1</accession>
<dbReference type="RefSeq" id="WP_021284586.1">
    <property type="nucleotide sequence ID" value="NZ_JAGGLL010000006.1"/>
</dbReference>
<evidence type="ECO:0000256" key="2">
    <source>
        <dbReference type="ARBA" id="ARBA00024867"/>
    </source>
</evidence>
<dbReference type="SUPFAM" id="SSF52172">
    <property type="entry name" value="CheY-like"/>
    <property type="match status" value="1"/>
</dbReference>
<feature type="modified residue" description="4-aspartylphosphate" evidence="3">
    <location>
        <position position="53"/>
    </location>
</feature>
<organism evidence="5 6">
    <name type="scientific">Clostridium punense</name>
    <dbReference type="NCBI Taxonomy" id="1054297"/>
    <lineage>
        <taxon>Bacteria</taxon>
        <taxon>Bacillati</taxon>
        <taxon>Bacillota</taxon>
        <taxon>Clostridia</taxon>
        <taxon>Eubacteriales</taxon>
        <taxon>Clostridiaceae</taxon>
        <taxon>Clostridium</taxon>
    </lineage>
</organism>
<comment type="function">
    <text evidence="2">May play the central regulatory role in sporulation. It may be an element of the effector pathway responsible for the activation of sporulation genes in response to nutritional stress. Spo0A may act in concert with spo0H (a sigma factor) to control the expression of some genes that are critical to the sporulation process.</text>
</comment>
<evidence type="ECO:0000256" key="1">
    <source>
        <dbReference type="ARBA" id="ARBA00018672"/>
    </source>
</evidence>
<evidence type="ECO:0000259" key="4">
    <source>
        <dbReference type="PROSITE" id="PS50110"/>
    </source>
</evidence>
<dbReference type="InterPro" id="IPR011006">
    <property type="entry name" value="CheY-like_superfamily"/>
</dbReference>
<keyword evidence="6" id="KW-1185">Reference proteome</keyword>
<dbReference type="InterPro" id="IPR052048">
    <property type="entry name" value="ST_Response_Regulator"/>
</dbReference>
<dbReference type="Gene3D" id="3.40.50.2300">
    <property type="match status" value="1"/>
</dbReference>
<keyword evidence="3" id="KW-0597">Phosphoprotein</keyword>
<dbReference type="PANTHER" id="PTHR43228">
    <property type="entry name" value="TWO-COMPONENT RESPONSE REGULATOR"/>
    <property type="match status" value="1"/>
</dbReference>
<dbReference type="PROSITE" id="PS50110">
    <property type="entry name" value="RESPONSE_REGULATORY"/>
    <property type="match status" value="1"/>
</dbReference>
<dbReference type="SMART" id="SM00448">
    <property type="entry name" value="REC"/>
    <property type="match status" value="1"/>
</dbReference>
<dbReference type="EMBL" id="JAGGLL010000006">
    <property type="protein sequence ID" value="MBP2021240.1"/>
    <property type="molecule type" value="Genomic_DNA"/>
</dbReference>
<comment type="caution">
    <text evidence="5">The sequence shown here is derived from an EMBL/GenBank/DDBJ whole genome shotgun (WGS) entry which is preliminary data.</text>
</comment>
<evidence type="ECO:0000256" key="3">
    <source>
        <dbReference type="PROSITE-ProRule" id="PRU00169"/>
    </source>
</evidence>
<reference evidence="5 6" key="1">
    <citation type="submission" date="2021-03" db="EMBL/GenBank/DDBJ databases">
        <title>Genomic Encyclopedia of Type Strains, Phase IV (KMG-IV): sequencing the most valuable type-strain genomes for metagenomic binning, comparative biology and taxonomic classification.</title>
        <authorList>
            <person name="Goeker M."/>
        </authorList>
    </citation>
    <scope>NUCLEOTIDE SEQUENCE [LARGE SCALE GENOMIC DNA]</scope>
    <source>
        <strain evidence="5 6">DSM 28650</strain>
    </source>
</reference>
<proteinExistence type="predicted"/>
<dbReference type="InterPro" id="IPR001789">
    <property type="entry name" value="Sig_transdc_resp-reg_receiver"/>
</dbReference>
<feature type="domain" description="Response regulatory" evidence="4">
    <location>
        <begin position="3"/>
        <end position="117"/>
    </location>
</feature>
<name>A0ABS4K1X1_9CLOT</name>
<gene>
    <name evidence="5" type="ORF">J2Z44_001031</name>
</gene>
<dbReference type="Pfam" id="PF00072">
    <property type="entry name" value="Response_reg"/>
    <property type="match status" value="1"/>
</dbReference>
<dbReference type="PANTHER" id="PTHR43228:SF1">
    <property type="entry name" value="TWO-COMPONENT RESPONSE REGULATOR ARR22"/>
    <property type="match status" value="1"/>
</dbReference>